<dbReference type="RefSeq" id="WP_117415284.1">
    <property type="nucleotide sequence ID" value="NZ_QOHO01000006.1"/>
</dbReference>
<evidence type="ECO:0000313" key="3">
    <source>
        <dbReference type="Proteomes" id="UP000260680"/>
    </source>
</evidence>
<proteinExistence type="predicted"/>
<evidence type="ECO:0008006" key="4">
    <source>
        <dbReference type="Google" id="ProtNLM"/>
    </source>
</evidence>
<sequence length="158" mass="17674">MQNKKTIFDFLAQGFCLFGVTVVILNLICVMIGDSAKEISSMFSLGGKGLSADTMLQFLIVSLLITGARFLYFNDVIVKRASIAVRTAMLLITVIAVIAVFIYSFGWFPVNMWQPWALFLAGFGILFLSGTAITYLKEKTDNRNMEEALRKLKERPNL</sequence>
<name>A0A3E2NI89_9FIRM</name>
<evidence type="ECO:0000256" key="1">
    <source>
        <dbReference type="SAM" id="Phobius"/>
    </source>
</evidence>
<reference evidence="2 3" key="1">
    <citation type="submission" date="2018-07" db="EMBL/GenBank/DDBJ databases">
        <title>New species, Clostridium PI-S10-A1B.</title>
        <authorList>
            <person name="Krishna G."/>
            <person name="Summeta K."/>
            <person name="Shikha S."/>
            <person name="Prabhu P.B."/>
            <person name="Suresh K."/>
        </authorList>
    </citation>
    <scope>NUCLEOTIDE SEQUENCE [LARGE SCALE GENOMIC DNA]</scope>
    <source>
        <strain evidence="2 3">PI-S10-A1B</strain>
    </source>
</reference>
<feature type="transmembrane region" description="Helical" evidence="1">
    <location>
        <begin position="84"/>
        <end position="110"/>
    </location>
</feature>
<dbReference type="EMBL" id="QOHO01000006">
    <property type="protein sequence ID" value="RFZ80685.1"/>
    <property type="molecule type" value="Genomic_DNA"/>
</dbReference>
<keyword evidence="1" id="KW-1133">Transmembrane helix</keyword>
<feature type="transmembrane region" description="Helical" evidence="1">
    <location>
        <begin position="12"/>
        <end position="34"/>
    </location>
</feature>
<feature type="transmembrane region" description="Helical" evidence="1">
    <location>
        <begin position="54"/>
        <end position="72"/>
    </location>
</feature>
<evidence type="ECO:0000313" key="2">
    <source>
        <dbReference type="EMBL" id="RFZ80685.1"/>
    </source>
</evidence>
<organism evidence="2 3">
    <name type="scientific">Lacrimispora amygdalina</name>
    <dbReference type="NCBI Taxonomy" id="253257"/>
    <lineage>
        <taxon>Bacteria</taxon>
        <taxon>Bacillati</taxon>
        <taxon>Bacillota</taxon>
        <taxon>Clostridia</taxon>
        <taxon>Lachnospirales</taxon>
        <taxon>Lachnospiraceae</taxon>
        <taxon>Lacrimispora</taxon>
    </lineage>
</organism>
<comment type="caution">
    <text evidence="2">The sequence shown here is derived from an EMBL/GenBank/DDBJ whole genome shotgun (WGS) entry which is preliminary data.</text>
</comment>
<gene>
    <name evidence="2" type="ORF">DS742_01545</name>
</gene>
<keyword evidence="1" id="KW-0472">Membrane</keyword>
<dbReference type="AlphaFoldDB" id="A0A3E2NI89"/>
<dbReference type="OrthoDB" id="1655781at2"/>
<keyword evidence="1" id="KW-0812">Transmembrane</keyword>
<dbReference type="Proteomes" id="UP000260680">
    <property type="component" value="Unassembled WGS sequence"/>
</dbReference>
<feature type="transmembrane region" description="Helical" evidence="1">
    <location>
        <begin position="116"/>
        <end position="136"/>
    </location>
</feature>
<protein>
    <recommendedName>
        <fullName evidence="4">DUF3021 domain-containing protein</fullName>
    </recommendedName>
</protein>
<accession>A0A3E2NI89</accession>